<dbReference type="InterPro" id="IPR001647">
    <property type="entry name" value="HTH_TetR"/>
</dbReference>
<dbReference type="InterPro" id="IPR025722">
    <property type="entry name" value="TetR"/>
</dbReference>
<dbReference type="InterPro" id="IPR009057">
    <property type="entry name" value="Homeodomain-like_sf"/>
</dbReference>
<dbReference type="SUPFAM" id="SSF46689">
    <property type="entry name" value="Homeodomain-like"/>
    <property type="match status" value="1"/>
</dbReference>
<dbReference type="Proteomes" id="UP000638188">
    <property type="component" value="Unassembled WGS sequence"/>
</dbReference>
<keyword evidence="5" id="KW-1185">Reference proteome</keyword>
<evidence type="ECO:0000259" key="3">
    <source>
        <dbReference type="PROSITE" id="PS50977"/>
    </source>
</evidence>
<sequence length="213" mass="24530">MKTRDRILNASLQLFNELGERSVTTNHIAVHLGMSPGNLYYHFRNKQQIIAELFSAYEQQVDAYLSVPEGRSLVIADKAHYLESIFAGLWDYRFLHRDLEHLLNSDPDLAQRYRVFSQRCVQSGQRIYQGLVDADILCSERTDPQALATNSWLLMTGWVGYLYTTVLDPEQPQLTPDLLRRGVYQVLAQERGLLTESSREAVQAMLDDYYVPL</sequence>
<feature type="DNA-binding region" description="H-T-H motif" evidence="2">
    <location>
        <begin position="24"/>
        <end position="43"/>
    </location>
</feature>
<dbReference type="PANTHER" id="PTHR30055:SF223">
    <property type="entry name" value="HTH-TYPE TRANSCRIPTIONAL REGULATOR UIDR"/>
    <property type="match status" value="1"/>
</dbReference>
<dbReference type="PANTHER" id="PTHR30055">
    <property type="entry name" value="HTH-TYPE TRANSCRIPTIONAL REGULATOR RUTR"/>
    <property type="match status" value="1"/>
</dbReference>
<dbReference type="Gene3D" id="1.10.357.10">
    <property type="entry name" value="Tetracycline Repressor, domain 2"/>
    <property type="match status" value="1"/>
</dbReference>
<comment type="caution">
    <text evidence="4">The sequence shown here is derived from an EMBL/GenBank/DDBJ whole genome shotgun (WGS) entry which is preliminary data.</text>
</comment>
<name>A0ABQ1PEC1_9GAMM</name>
<dbReference type="PROSITE" id="PS50977">
    <property type="entry name" value="HTH_TETR_2"/>
    <property type="match status" value="1"/>
</dbReference>
<accession>A0ABQ1PEC1</accession>
<keyword evidence="1 2" id="KW-0238">DNA-binding</keyword>
<reference evidence="5" key="1">
    <citation type="journal article" date="2019" name="Int. J. Syst. Evol. Microbiol.">
        <title>The Global Catalogue of Microorganisms (GCM) 10K type strain sequencing project: providing services to taxonomists for standard genome sequencing and annotation.</title>
        <authorList>
            <consortium name="The Broad Institute Genomics Platform"/>
            <consortium name="The Broad Institute Genome Sequencing Center for Infectious Disease"/>
            <person name="Wu L."/>
            <person name="Ma J."/>
        </authorList>
    </citation>
    <scope>NUCLEOTIDE SEQUENCE [LARGE SCALE GENOMIC DNA]</scope>
    <source>
        <strain evidence="5">CGMCC 1.12482</strain>
    </source>
</reference>
<dbReference type="EMBL" id="BMFF01000002">
    <property type="protein sequence ID" value="GGC95494.1"/>
    <property type="molecule type" value="Genomic_DNA"/>
</dbReference>
<evidence type="ECO:0000313" key="5">
    <source>
        <dbReference type="Proteomes" id="UP000638188"/>
    </source>
</evidence>
<dbReference type="InterPro" id="IPR050109">
    <property type="entry name" value="HTH-type_TetR-like_transc_reg"/>
</dbReference>
<evidence type="ECO:0000256" key="2">
    <source>
        <dbReference type="PROSITE-ProRule" id="PRU00335"/>
    </source>
</evidence>
<dbReference type="PRINTS" id="PR00455">
    <property type="entry name" value="HTHTETR"/>
</dbReference>
<gene>
    <name evidence="4" type="ORF">GCM10007418_13810</name>
</gene>
<feature type="domain" description="HTH tetR-type" evidence="3">
    <location>
        <begin position="1"/>
        <end position="61"/>
    </location>
</feature>
<proteinExistence type="predicted"/>
<evidence type="ECO:0000313" key="4">
    <source>
        <dbReference type="EMBL" id="GGC95494.1"/>
    </source>
</evidence>
<protein>
    <submittedName>
        <fullName evidence="4">TetR family transcriptional regulator</fullName>
    </submittedName>
</protein>
<dbReference type="Pfam" id="PF13972">
    <property type="entry name" value="TetR"/>
    <property type="match status" value="1"/>
</dbReference>
<organism evidence="4 5">
    <name type="scientific">Halopseudomonas salina</name>
    <dbReference type="NCBI Taxonomy" id="1323744"/>
    <lineage>
        <taxon>Bacteria</taxon>
        <taxon>Pseudomonadati</taxon>
        <taxon>Pseudomonadota</taxon>
        <taxon>Gammaproteobacteria</taxon>
        <taxon>Pseudomonadales</taxon>
        <taxon>Pseudomonadaceae</taxon>
        <taxon>Halopseudomonas</taxon>
    </lineage>
</organism>
<dbReference type="Pfam" id="PF00440">
    <property type="entry name" value="TetR_N"/>
    <property type="match status" value="1"/>
</dbReference>
<evidence type="ECO:0000256" key="1">
    <source>
        <dbReference type="ARBA" id="ARBA00023125"/>
    </source>
</evidence>